<evidence type="ECO:0000256" key="1">
    <source>
        <dbReference type="ARBA" id="ARBA00022737"/>
    </source>
</evidence>
<reference evidence="4 5" key="1">
    <citation type="submission" date="2023-03" db="EMBL/GenBank/DDBJ databases">
        <title>Genome insight into feeding habits of ladybird beetles.</title>
        <authorList>
            <person name="Li H.-S."/>
            <person name="Huang Y.-H."/>
            <person name="Pang H."/>
        </authorList>
    </citation>
    <scope>NUCLEOTIDE SEQUENCE [LARGE SCALE GENOMIC DNA]</scope>
    <source>
        <strain evidence="4">SYSU_2023b</strain>
        <tissue evidence="4">Whole body</tissue>
    </source>
</reference>
<comment type="caution">
    <text evidence="4">The sequence shown here is derived from an EMBL/GenBank/DDBJ whole genome shotgun (WGS) entry which is preliminary data.</text>
</comment>
<dbReference type="SUPFAM" id="SSF48403">
    <property type="entry name" value="Ankyrin repeat"/>
    <property type="match status" value="1"/>
</dbReference>
<dbReference type="InterPro" id="IPR002110">
    <property type="entry name" value="Ankyrin_rpt"/>
</dbReference>
<dbReference type="PANTHER" id="PTHR24198:SF165">
    <property type="entry name" value="ANKYRIN REPEAT-CONTAINING PROTEIN-RELATED"/>
    <property type="match status" value="1"/>
</dbReference>
<dbReference type="InterPro" id="IPR036770">
    <property type="entry name" value="Ankyrin_rpt-contain_sf"/>
</dbReference>
<evidence type="ECO:0008006" key="6">
    <source>
        <dbReference type="Google" id="ProtNLM"/>
    </source>
</evidence>
<evidence type="ECO:0000256" key="2">
    <source>
        <dbReference type="ARBA" id="ARBA00023043"/>
    </source>
</evidence>
<evidence type="ECO:0000313" key="5">
    <source>
        <dbReference type="Proteomes" id="UP001431783"/>
    </source>
</evidence>
<dbReference type="SMART" id="SM00248">
    <property type="entry name" value="ANK"/>
    <property type="match status" value="6"/>
</dbReference>
<dbReference type="Pfam" id="PF12796">
    <property type="entry name" value="Ank_2"/>
    <property type="match status" value="2"/>
</dbReference>
<accession>A0AAW1VGA7</accession>
<feature type="repeat" description="ANK" evidence="3">
    <location>
        <begin position="178"/>
        <end position="210"/>
    </location>
</feature>
<dbReference type="Proteomes" id="UP001431783">
    <property type="component" value="Unassembled WGS sequence"/>
</dbReference>
<name>A0AAW1VGA7_9CUCU</name>
<dbReference type="EMBL" id="JARQZJ010000128">
    <property type="protein sequence ID" value="KAK9891335.1"/>
    <property type="molecule type" value="Genomic_DNA"/>
</dbReference>
<keyword evidence="1" id="KW-0677">Repeat</keyword>
<feature type="repeat" description="ANK" evidence="3">
    <location>
        <begin position="36"/>
        <end position="68"/>
    </location>
</feature>
<dbReference type="Gene3D" id="1.25.40.20">
    <property type="entry name" value="Ankyrin repeat-containing domain"/>
    <property type="match status" value="2"/>
</dbReference>
<evidence type="ECO:0000256" key="3">
    <source>
        <dbReference type="PROSITE-ProRule" id="PRU00023"/>
    </source>
</evidence>
<proteinExistence type="predicted"/>
<organism evidence="4 5">
    <name type="scientific">Henosepilachna vigintioctopunctata</name>
    <dbReference type="NCBI Taxonomy" id="420089"/>
    <lineage>
        <taxon>Eukaryota</taxon>
        <taxon>Metazoa</taxon>
        <taxon>Ecdysozoa</taxon>
        <taxon>Arthropoda</taxon>
        <taxon>Hexapoda</taxon>
        <taxon>Insecta</taxon>
        <taxon>Pterygota</taxon>
        <taxon>Neoptera</taxon>
        <taxon>Endopterygota</taxon>
        <taxon>Coleoptera</taxon>
        <taxon>Polyphaga</taxon>
        <taxon>Cucujiformia</taxon>
        <taxon>Coccinelloidea</taxon>
        <taxon>Coccinellidae</taxon>
        <taxon>Epilachninae</taxon>
        <taxon>Epilachnini</taxon>
        <taxon>Henosepilachna</taxon>
    </lineage>
</organism>
<dbReference type="PROSITE" id="PS50297">
    <property type="entry name" value="ANK_REP_REGION"/>
    <property type="match status" value="1"/>
</dbReference>
<dbReference type="AlphaFoldDB" id="A0AAW1VGA7"/>
<keyword evidence="5" id="KW-1185">Reference proteome</keyword>
<protein>
    <recommendedName>
        <fullName evidence="6">Ankyrin repeat protein</fullName>
    </recommendedName>
</protein>
<dbReference type="PANTHER" id="PTHR24198">
    <property type="entry name" value="ANKYRIN REPEAT AND PROTEIN KINASE DOMAIN-CONTAINING PROTEIN"/>
    <property type="match status" value="1"/>
</dbReference>
<gene>
    <name evidence="4" type="ORF">WA026_014578</name>
</gene>
<keyword evidence="2 3" id="KW-0040">ANK repeat</keyword>
<dbReference type="PROSITE" id="PS50088">
    <property type="entry name" value="ANK_REPEAT"/>
    <property type="match status" value="2"/>
</dbReference>
<evidence type="ECO:0000313" key="4">
    <source>
        <dbReference type="EMBL" id="KAK9891335.1"/>
    </source>
</evidence>
<sequence length="380" mass="43181">MVDSWTISPTLSSKVSKYLETIFDELRRSIDLSEASDWTPLHCAARKGNARMVDILLKLGADVNKTTNYGSTPILFACQASCGNCIETILRYKPDLNKKNSLGETPLNTFIKNYRYLDRYAILKKMLDGGADPNTTDRDGNSALSILAGIFIETSFVKSNIGKLLIQYDGDVNAKNKEGITALHKAVVVYSESFLELLLNNDAIIDIPSNANITPIILAVYMNNQEALETIGRHIILKYCGETRIPINSRDFSSIITHSESVRNFKEQCDNEILSLKSKYLGESNITFYDILVSDTERIAKYLRNRDVINAFHHFDLWDTILGDRLLENYYNGLHRYKSEQIGYEILQEEYPSLPLTCMDIVISYLTEYELYKLKQPDSD</sequence>